<feature type="compositionally biased region" description="Polar residues" evidence="1">
    <location>
        <begin position="161"/>
        <end position="173"/>
    </location>
</feature>
<feature type="transmembrane region" description="Helical" evidence="2">
    <location>
        <begin position="70"/>
        <end position="91"/>
    </location>
</feature>
<dbReference type="InterPro" id="IPR036680">
    <property type="entry name" value="SPOR-like_sf"/>
</dbReference>
<dbReference type="RefSeq" id="WP_189584959.1">
    <property type="nucleotide sequence ID" value="NZ_BMYF01000022.1"/>
</dbReference>
<feature type="compositionally biased region" description="Low complexity" evidence="1">
    <location>
        <begin position="139"/>
        <end position="160"/>
    </location>
</feature>
<dbReference type="AlphaFoldDB" id="A0A8J3D1B5"/>
<dbReference type="GO" id="GO:0042834">
    <property type="term" value="F:peptidoglycan binding"/>
    <property type="evidence" value="ECO:0007669"/>
    <property type="project" value="InterPro"/>
</dbReference>
<reference evidence="4" key="2">
    <citation type="submission" date="2020-09" db="EMBL/GenBank/DDBJ databases">
        <authorList>
            <person name="Sun Q."/>
            <person name="Kim S."/>
        </authorList>
    </citation>
    <scope>NUCLEOTIDE SEQUENCE</scope>
    <source>
        <strain evidence="4">KCTC 23224</strain>
    </source>
</reference>
<protein>
    <recommendedName>
        <fullName evidence="3">SPOR domain-containing protein</fullName>
    </recommendedName>
</protein>
<dbReference type="EMBL" id="BMYF01000022">
    <property type="protein sequence ID" value="GHB48571.1"/>
    <property type="molecule type" value="Genomic_DNA"/>
</dbReference>
<dbReference type="SUPFAM" id="SSF110997">
    <property type="entry name" value="Sporulation related repeat"/>
    <property type="match status" value="1"/>
</dbReference>
<organism evidence="4 5">
    <name type="scientific">Mongoliitalea lutea</name>
    <dbReference type="NCBI Taxonomy" id="849756"/>
    <lineage>
        <taxon>Bacteria</taxon>
        <taxon>Pseudomonadati</taxon>
        <taxon>Bacteroidota</taxon>
        <taxon>Cytophagia</taxon>
        <taxon>Cytophagales</taxon>
        <taxon>Cyclobacteriaceae</taxon>
        <taxon>Mongoliitalea</taxon>
    </lineage>
</organism>
<reference evidence="4" key="1">
    <citation type="journal article" date="2014" name="Int. J. Syst. Evol. Microbiol.">
        <title>Complete genome sequence of Corynebacterium casei LMG S-19264T (=DSM 44701T), isolated from a smear-ripened cheese.</title>
        <authorList>
            <consortium name="US DOE Joint Genome Institute (JGI-PGF)"/>
            <person name="Walter F."/>
            <person name="Albersmeier A."/>
            <person name="Kalinowski J."/>
            <person name="Ruckert C."/>
        </authorList>
    </citation>
    <scope>NUCLEOTIDE SEQUENCE</scope>
    <source>
        <strain evidence="4">KCTC 23224</strain>
    </source>
</reference>
<feature type="domain" description="SPOR" evidence="3">
    <location>
        <begin position="175"/>
        <end position="253"/>
    </location>
</feature>
<keyword evidence="2" id="KW-0472">Membrane</keyword>
<comment type="caution">
    <text evidence="4">The sequence shown here is derived from an EMBL/GenBank/DDBJ whole genome shotgun (WGS) entry which is preliminary data.</text>
</comment>
<evidence type="ECO:0000256" key="2">
    <source>
        <dbReference type="SAM" id="Phobius"/>
    </source>
</evidence>
<gene>
    <name evidence="4" type="ORF">GCM10008106_31750</name>
</gene>
<sequence>MDSNDKDYGFPFVEPVKLDVKDTSSKKSVAVSQVVEKPKKSENKAVVQAQGKSVQPAENKVATASKKSKGVTVFLIASLLLILAVMAYFLYYEPQVTEEKSVASTDQIMEEITLEEEELIEEITGEAIVEEEVEEIEESAPTAVAPAPTPPASQSAPVTTRPSGQRGNLESVNNKGARPTYYIVVGSVPNESLAKEESEKYLIKGIDLWMILPNEESRNYRLAAGRYASFAEASNALEPAKAQFSESVWILKY</sequence>
<evidence type="ECO:0000259" key="3">
    <source>
        <dbReference type="PROSITE" id="PS51724"/>
    </source>
</evidence>
<proteinExistence type="predicted"/>
<dbReference type="Proteomes" id="UP000642809">
    <property type="component" value="Unassembled WGS sequence"/>
</dbReference>
<accession>A0A8J3D1B5</accession>
<keyword evidence="2" id="KW-1133">Transmembrane helix</keyword>
<evidence type="ECO:0000256" key="1">
    <source>
        <dbReference type="SAM" id="MobiDB-lite"/>
    </source>
</evidence>
<feature type="region of interest" description="Disordered" evidence="1">
    <location>
        <begin position="136"/>
        <end position="173"/>
    </location>
</feature>
<dbReference type="PROSITE" id="PS51724">
    <property type="entry name" value="SPOR"/>
    <property type="match status" value="1"/>
</dbReference>
<evidence type="ECO:0000313" key="4">
    <source>
        <dbReference type="EMBL" id="GHB48571.1"/>
    </source>
</evidence>
<keyword evidence="2" id="KW-0812">Transmembrane</keyword>
<dbReference type="Pfam" id="PF05036">
    <property type="entry name" value="SPOR"/>
    <property type="match status" value="1"/>
</dbReference>
<evidence type="ECO:0000313" key="5">
    <source>
        <dbReference type="Proteomes" id="UP000642809"/>
    </source>
</evidence>
<name>A0A8J3D1B5_9BACT</name>
<dbReference type="InterPro" id="IPR007730">
    <property type="entry name" value="SPOR-like_dom"/>
</dbReference>
<keyword evidence="5" id="KW-1185">Reference proteome</keyword>